<gene>
    <name evidence="1" type="ORF">UFOVP150_40</name>
</gene>
<evidence type="ECO:0000313" key="1">
    <source>
        <dbReference type="EMBL" id="CAB5155968.1"/>
    </source>
</evidence>
<reference evidence="1" key="1">
    <citation type="submission" date="2020-05" db="EMBL/GenBank/DDBJ databases">
        <authorList>
            <person name="Chiriac C."/>
            <person name="Salcher M."/>
            <person name="Ghai R."/>
            <person name="Kavagutti S V."/>
        </authorList>
    </citation>
    <scope>NUCLEOTIDE SEQUENCE</scope>
</reference>
<protein>
    <submittedName>
        <fullName evidence="1">Uncharacterized protein</fullName>
    </submittedName>
</protein>
<sequence length="65" mass="7424">MKVTLTDLQAQKLKELQSAGRLYWTVESIQGIRIMNQLVKKGVAAKVYDSEFIFFDYVPVKLSGE</sequence>
<proteinExistence type="predicted"/>
<dbReference type="EMBL" id="LR798199">
    <property type="protein sequence ID" value="CAB5155968.1"/>
    <property type="molecule type" value="Genomic_DNA"/>
</dbReference>
<name>A0A6J7WAU4_9CAUD</name>
<accession>A0A6J7WAU4</accession>
<organism evidence="1">
    <name type="scientific">uncultured Caudovirales phage</name>
    <dbReference type="NCBI Taxonomy" id="2100421"/>
    <lineage>
        <taxon>Viruses</taxon>
        <taxon>Duplodnaviria</taxon>
        <taxon>Heunggongvirae</taxon>
        <taxon>Uroviricota</taxon>
        <taxon>Caudoviricetes</taxon>
        <taxon>Peduoviridae</taxon>
        <taxon>Maltschvirus</taxon>
        <taxon>Maltschvirus maltsch</taxon>
    </lineage>
</organism>